<evidence type="ECO:0000259" key="1">
    <source>
        <dbReference type="PROSITE" id="PS51186"/>
    </source>
</evidence>
<gene>
    <name evidence="2" type="ORF">QQZ08_008218</name>
</gene>
<dbReference type="Proteomes" id="UP001498421">
    <property type="component" value="Unassembled WGS sequence"/>
</dbReference>
<proteinExistence type="predicted"/>
<dbReference type="InterPro" id="IPR000182">
    <property type="entry name" value="GNAT_dom"/>
</dbReference>
<name>A0ABR1HWB4_9HYPO</name>
<comment type="caution">
    <text evidence="2">The sequence shown here is derived from an EMBL/GenBank/DDBJ whole genome shotgun (WGS) entry which is preliminary data.</text>
</comment>
<protein>
    <recommendedName>
        <fullName evidence="1">N-acetyltransferase domain-containing protein</fullName>
    </recommendedName>
</protein>
<dbReference type="EMBL" id="JAZAVK010000084">
    <property type="protein sequence ID" value="KAK7425321.1"/>
    <property type="molecule type" value="Genomic_DNA"/>
</dbReference>
<accession>A0ABR1HWB4</accession>
<reference evidence="2 3" key="1">
    <citation type="journal article" date="2025" name="Microbiol. Resour. Announc.">
        <title>Draft genome sequences for Neonectria magnoliae and Neonectria punicea, canker pathogens of Liriodendron tulipifera and Acer saccharum in West Virginia.</title>
        <authorList>
            <person name="Petronek H.M."/>
            <person name="Kasson M.T."/>
            <person name="Metheny A.M."/>
            <person name="Stauder C.M."/>
            <person name="Lovett B."/>
            <person name="Lynch S.C."/>
            <person name="Garnas J.R."/>
            <person name="Kasson L.R."/>
            <person name="Stajich J.E."/>
        </authorList>
    </citation>
    <scope>NUCLEOTIDE SEQUENCE [LARGE SCALE GENOMIC DNA]</scope>
    <source>
        <strain evidence="2 3">NRRL 64651</strain>
    </source>
</reference>
<evidence type="ECO:0000313" key="2">
    <source>
        <dbReference type="EMBL" id="KAK7425321.1"/>
    </source>
</evidence>
<feature type="domain" description="N-acetyltransferase" evidence="1">
    <location>
        <begin position="1"/>
        <end position="160"/>
    </location>
</feature>
<sequence length="160" mass="17859">MTQDKMPLQDTSTLIRGISRNPTEEIFYPVGHISLDSVNPGTEVFDLNIPSENLYWIKTFYVSKALRSRGIGRASMDVVESMAVGKPLCARTLALDTVQKNSSIALAIAATGEPPKMTNQEWYERRGYQLIKTVKDFYKASPGEEDGPEILTVFLKKNIS</sequence>
<dbReference type="CDD" id="cd04301">
    <property type="entry name" value="NAT_SF"/>
    <property type="match status" value="1"/>
</dbReference>
<dbReference type="Pfam" id="PF00583">
    <property type="entry name" value="Acetyltransf_1"/>
    <property type="match status" value="1"/>
</dbReference>
<dbReference type="InterPro" id="IPR016181">
    <property type="entry name" value="Acyl_CoA_acyltransferase"/>
</dbReference>
<dbReference type="Gene3D" id="3.40.630.30">
    <property type="match status" value="1"/>
</dbReference>
<dbReference type="SUPFAM" id="SSF55729">
    <property type="entry name" value="Acyl-CoA N-acyltransferases (Nat)"/>
    <property type="match status" value="1"/>
</dbReference>
<keyword evidence="3" id="KW-1185">Reference proteome</keyword>
<organism evidence="2 3">
    <name type="scientific">Neonectria magnoliae</name>
    <dbReference type="NCBI Taxonomy" id="2732573"/>
    <lineage>
        <taxon>Eukaryota</taxon>
        <taxon>Fungi</taxon>
        <taxon>Dikarya</taxon>
        <taxon>Ascomycota</taxon>
        <taxon>Pezizomycotina</taxon>
        <taxon>Sordariomycetes</taxon>
        <taxon>Hypocreomycetidae</taxon>
        <taxon>Hypocreales</taxon>
        <taxon>Nectriaceae</taxon>
        <taxon>Neonectria</taxon>
    </lineage>
</organism>
<dbReference type="PROSITE" id="PS51186">
    <property type="entry name" value="GNAT"/>
    <property type="match status" value="1"/>
</dbReference>
<evidence type="ECO:0000313" key="3">
    <source>
        <dbReference type="Proteomes" id="UP001498421"/>
    </source>
</evidence>